<evidence type="ECO:0000256" key="2">
    <source>
        <dbReference type="SAM" id="Phobius"/>
    </source>
</evidence>
<evidence type="ECO:0000313" key="4">
    <source>
        <dbReference type="Proteomes" id="UP000236754"/>
    </source>
</evidence>
<feature type="compositionally biased region" description="Polar residues" evidence="1">
    <location>
        <begin position="11"/>
        <end position="22"/>
    </location>
</feature>
<gene>
    <name evidence="3" type="ORF">SAMN05216223_107124</name>
</gene>
<keyword evidence="2" id="KW-0472">Membrane</keyword>
<feature type="region of interest" description="Disordered" evidence="1">
    <location>
        <begin position="1"/>
        <end position="41"/>
    </location>
</feature>
<evidence type="ECO:0000256" key="1">
    <source>
        <dbReference type="SAM" id="MobiDB-lite"/>
    </source>
</evidence>
<organism evidence="3 4">
    <name type="scientific">Actinacidiphila yanglinensis</name>
    <dbReference type="NCBI Taxonomy" id="310779"/>
    <lineage>
        <taxon>Bacteria</taxon>
        <taxon>Bacillati</taxon>
        <taxon>Actinomycetota</taxon>
        <taxon>Actinomycetes</taxon>
        <taxon>Kitasatosporales</taxon>
        <taxon>Streptomycetaceae</taxon>
        <taxon>Actinacidiphila</taxon>
    </lineage>
</organism>
<feature type="transmembrane region" description="Helical" evidence="2">
    <location>
        <begin position="119"/>
        <end position="144"/>
    </location>
</feature>
<evidence type="ECO:0000313" key="3">
    <source>
        <dbReference type="EMBL" id="SEG62981.1"/>
    </source>
</evidence>
<sequence length="202" mass="20933">MSANFPPPQQPSGQNPFAQQPAGTPYGYGQPQNPYGAPQAAPAFNPNAYPPPAAAQYRDNVGLGIVAGVVVAIVAALAYGGLLRAMAKSDGTTTEFRYAALAVGALIGVVMGKVGGRNIALPCVAIVLALLSVMFGEIFGGALIISHFVSQQGGDLSVSQLMFHHFGTLFKAWKSDFGAMRVFFLVFAGIAAFGLAKRLGES</sequence>
<dbReference type="Proteomes" id="UP000236754">
    <property type="component" value="Unassembled WGS sequence"/>
</dbReference>
<dbReference type="EMBL" id="FNVU01000007">
    <property type="protein sequence ID" value="SEG62981.1"/>
    <property type="molecule type" value="Genomic_DNA"/>
</dbReference>
<name>A0A1H6BQJ8_9ACTN</name>
<accession>A0A1H6BQJ8</accession>
<dbReference type="AlphaFoldDB" id="A0A1H6BQJ8"/>
<keyword evidence="4" id="KW-1185">Reference proteome</keyword>
<dbReference type="OrthoDB" id="4333260at2"/>
<protein>
    <submittedName>
        <fullName evidence="3">Uncharacterized protein</fullName>
    </submittedName>
</protein>
<dbReference type="RefSeq" id="WP_103886863.1">
    <property type="nucleotide sequence ID" value="NZ_FNVU01000007.1"/>
</dbReference>
<feature type="transmembrane region" description="Helical" evidence="2">
    <location>
        <begin position="61"/>
        <end position="83"/>
    </location>
</feature>
<feature type="transmembrane region" description="Helical" evidence="2">
    <location>
        <begin position="95"/>
        <end position="113"/>
    </location>
</feature>
<keyword evidence="2" id="KW-0812">Transmembrane</keyword>
<keyword evidence="2" id="KW-1133">Transmembrane helix</keyword>
<reference evidence="3 4" key="1">
    <citation type="submission" date="2016-10" db="EMBL/GenBank/DDBJ databases">
        <authorList>
            <person name="de Groot N.N."/>
        </authorList>
    </citation>
    <scope>NUCLEOTIDE SEQUENCE [LARGE SCALE GENOMIC DNA]</scope>
    <source>
        <strain evidence="3 4">CGMCC 4.2023</strain>
    </source>
</reference>
<feature type="transmembrane region" description="Helical" evidence="2">
    <location>
        <begin position="179"/>
        <end position="196"/>
    </location>
</feature>
<feature type="compositionally biased region" description="Pro residues" evidence="1">
    <location>
        <begin position="1"/>
        <end position="10"/>
    </location>
</feature>
<proteinExistence type="predicted"/>